<reference evidence="2 3" key="1">
    <citation type="submission" date="2024-04" db="EMBL/GenBank/DDBJ databases">
        <title>Tritrichomonas musculus Genome.</title>
        <authorList>
            <person name="Alves-Ferreira E."/>
            <person name="Grigg M."/>
            <person name="Lorenzi H."/>
            <person name="Galac M."/>
        </authorList>
    </citation>
    <scope>NUCLEOTIDE SEQUENCE [LARGE SCALE GENOMIC DNA]</scope>
    <source>
        <strain evidence="2 3">EAF2021</strain>
    </source>
</reference>
<keyword evidence="3" id="KW-1185">Reference proteome</keyword>
<feature type="region of interest" description="Disordered" evidence="1">
    <location>
        <begin position="134"/>
        <end position="153"/>
    </location>
</feature>
<evidence type="ECO:0000313" key="3">
    <source>
        <dbReference type="Proteomes" id="UP001470230"/>
    </source>
</evidence>
<gene>
    <name evidence="2" type="ORF">M9Y10_009261</name>
</gene>
<dbReference type="EMBL" id="JAPFFF010000015">
    <property type="protein sequence ID" value="KAK8866301.1"/>
    <property type="molecule type" value="Genomic_DNA"/>
</dbReference>
<evidence type="ECO:0000313" key="2">
    <source>
        <dbReference type="EMBL" id="KAK8866301.1"/>
    </source>
</evidence>
<dbReference type="Proteomes" id="UP001470230">
    <property type="component" value="Unassembled WGS sequence"/>
</dbReference>
<dbReference type="InterPro" id="IPR036465">
    <property type="entry name" value="vWFA_dom_sf"/>
</dbReference>
<proteinExistence type="predicted"/>
<comment type="caution">
    <text evidence="2">The sequence shown here is derived from an EMBL/GenBank/DDBJ whole genome shotgun (WGS) entry which is preliminary data.</text>
</comment>
<sequence length="169" mass="20335">MDFQFFLQISILKVIKNISSEGIPRIKETLKRAINRKIRQKMAVEKYIELFIHSTFELDDENYIEIEQYAKSNNVNIEVFYITQDKEPLGKLVDINKFDNVRLCDIMTTAKYESIISRLPSYFCRKMKEFDRDEENIEDKNYEEEEEEIDIEEEEEEVIEVIVNKTRNQ</sequence>
<dbReference type="Gene3D" id="3.40.50.410">
    <property type="entry name" value="von Willebrand factor, type A domain"/>
    <property type="match status" value="1"/>
</dbReference>
<organism evidence="2 3">
    <name type="scientific">Tritrichomonas musculus</name>
    <dbReference type="NCBI Taxonomy" id="1915356"/>
    <lineage>
        <taxon>Eukaryota</taxon>
        <taxon>Metamonada</taxon>
        <taxon>Parabasalia</taxon>
        <taxon>Tritrichomonadida</taxon>
        <taxon>Tritrichomonadidae</taxon>
        <taxon>Tritrichomonas</taxon>
    </lineage>
</organism>
<accession>A0ABR2IN12</accession>
<protein>
    <submittedName>
        <fullName evidence="2">Uncharacterized protein</fullName>
    </submittedName>
</protein>
<name>A0ABR2IN12_9EUKA</name>
<evidence type="ECO:0000256" key="1">
    <source>
        <dbReference type="SAM" id="MobiDB-lite"/>
    </source>
</evidence>